<feature type="domain" description="DUF7847" evidence="3">
    <location>
        <begin position="57"/>
        <end position="263"/>
    </location>
</feature>
<comment type="caution">
    <text evidence="4">The sequence shown here is derived from an EMBL/GenBank/DDBJ whole genome shotgun (WGS) entry which is preliminary data.</text>
</comment>
<gene>
    <name evidence="4" type="ORF">BWK73_15655</name>
</gene>
<feature type="transmembrane region" description="Helical" evidence="2">
    <location>
        <begin position="120"/>
        <end position="144"/>
    </location>
</feature>
<feature type="transmembrane region" description="Helical" evidence="2">
    <location>
        <begin position="53"/>
        <end position="73"/>
    </location>
</feature>
<feature type="region of interest" description="Disordered" evidence="1">
    <location>
        <begin position="1"/>
        <end position="26"/>
    </location>
</feature>
<dbReference type="Pfam" id="PF25231">
    <property type="entry name" value="DUF7847"/>
    <property type="match status" value="1"/>
</dbReference>
<keyword evidence="2" id="KW-0472">Membrane</keyword>
<sequence>MNDNNPYSPPQSDVTPPPLPSSNGELLAEPRSLPASAAFQWLAQSWALVKTNLGLWVLMTLALFAIQAVMGFVPVLGDIATSLLNPVFTGGLLLGMRAVERGEALRFDYLFEGFKQKFAPLLGVGALTFGVLILFMIIIGGLLVGMNLDAIQEGGFDPTKMLNGLSVGLLAVSVIIGILVMMLFWFTTQLITLNDVPVFESLSRSFQGCLRNPLSLLVYVLVIMVIMLALMLPPGLLFFAQVATEGSMVLLVVAALVLFAELLLLAPWLFGTMYVSYKAIFLK</sequence>
<evidence type="ECO:0000313" key="4">
    <source>
        <dbReference type="EMBL" id="OQX12177.1"/>
    </source>
</evidence>
<feature type="compositionally biased region" description="Polar residues" evidence="1">
    <location>
        <begin position="1"/>
        <end position="14"/>
    </location>
</feature>
<evidence type="ECO:0000259" key="3">
    <source>
        <dbReference type="Pfam" id="PF25231"/>
    </source>
</evidence>
<feature type="transmembrane region" description="Helical" evidence="2">
    <location>
        <begin position="216"/>
        <end position="242"/>
    </location>
</feature>
<evidence type="ECO:0000256" key="2">
    <source>
        <dbReference type="SAM" id="Phobius"/>
    </source>
</evidence>
<dbReference type="AlphaFoldDB" id="A0A1Y1QS14"/>
<feature type="transmembrane region" description="Helical" evidence="2">
    <location>
        <begin position="248"/>
        <end position="270"/>
    </location>
</feature>
<dbReference type="InterPro" id="IPR057169">
    <property type="entry name" value="DUF7847"/>
</dbReference>
<accession>A0A1Y1QS14</accession>
<dbReference type="NCBIfam" id="NF041043">
    <property type="entry name" value="BPSS1780_fam"/>
    <property type="match status" value="1"/>
</dbReference>
<keyword evidence="2" id="KW-1133">Transmembrane helix</keyword>
<evidence type="ECO:0000313" key="5">
    <source>
        <dbReference type="Proteomes" id="UP000192491"/>
    </source>
</evidence>
<feature type="transmembrane region" description="Helical" evidence="2">
    <location>
        <begin position="79"/>
        <end position="99"/>
    </location>
</feature>
<evidence type="ECO:0000256" key="1">
    <source>
        <dbReference type="SAM" id="MobiDB-lite"/>
    </source>
</evidence>
<dbReference type="Proteomes" id="UP000192491">
    <property type="component" value="Unassembled WGS sequence"/>
</dbReference>
<dbReference type="InterPro" id="IPR047798">
    <property type="entry name" value="BPSS1780-like"/>
</dbReference>
<proteinExistence type="predicted"/>
<feature type="transmembrane region" description="Helical" evidence="2">
    <location>
        <begin position="164"/>
        <end position="186"/>
    </location>
</feature>
<name>A0A1Y1QS14_9GAMM</name>
<reference evidence="4 5" key="1">
    <citation type="submission" date="2017-01" db="EMBL/GenBank/DDBJ databases">
        <title>Novel large sulfur bacteria in the metagenomes of groundwater-fed chemosynthetic microbial mats in the Lake Huron basin.</title>
        <authorList>
            <person name="Sharrar A.M."/>
            <person name="Flood B.E."/>
            <person name="Bailey J.V."/>
            <person name="Jones D.S."/>
            <person name="Biddanda B."/>
            <person name="Ruberg S.A."/>
            <person name="Marcus D.N."/>
            <person name="Dick G.J."/>
        </authorList>
    </citation>
    <scope>NUCLEOTIDE SEQUENCE [LARGE SCALE GENOMIC DNA]</scope>
    <source>
        <strain evidence="4">A8</strain>
    </source>
</reference>
<dbReference type="EMBL" id="MTEJ01000071">
    <property type="protein sequence ID" value="OQX12177.1"/>
    <property type="molecule type" value="Genomic_DNA"/>
</dbReference>
<protein>
    <recommendedName>
        <fullName evidence="3">DUF7847 domain-containing protein</fullName>
    </recommendedName>
</protein>
<organism evidence="4 5">
    <name type="scientific">Thiothrix lacustris</name>
    <dbReference type="NCBI Taxonomy" id="525917"/>
    <lineage>
        <taxon>Bacteria</taxon>
        <taxon>Pseudomonadati</taxon>
        <taxon>Pseudomonadota</taxon>
        <taxon>Gammaproteobacteria</taxon>
        <taxon>Thiotrichales</taxon>
        <taxon>Thiotrichaceae</taxon>
        <taxon>Thiothrix</taxon>
    </lineage>
</organism>
<keyword evidence="2" id="KW-0812">Transmembrane</keyword>